<dbReference type="Gene3D" id="3.40.50.720">
    <property type="entry name" value="NAD(P)-binding Rossmann-like Domain"/>
    <property type="match status" value="1"/>
</dbReference>
<dbReference type="Proteomes" id="UP000265020">
    <property type="component" value="Unassembled WGS sequence"/>
</dbReference>
<evidence type="ECO:0000313" key="5">
    <source>
        <dbReference type="Proteomes" id="UP000265020"/>
    </source>
</evidence>
<name>A0A3Q2D1Q4_CYPVA</name>
<dbReference type="GO" id="GO:0016615">
    <property type="term" value="F:malate dehydrogenase activity"/>
    <property type="evidence" value="ECO:0007669"/>
    <property type="project" value="InterPro"/>
</dbReference>
<dbReference type="AlphaFoldDB" id="A0A3Q2D1Q4"/>
<evidence type="ECO:0000313" key="4">
    <source>
        <dbReference type="Ensembl" id="ENSCVAP00000012391.1"/>
    </source>
</evidence>
<dbReference type="SUPFAM" id="SSF56327">
    <property type="entry name" value="LDH C-terminal domain-like"/>
    <property type="match status" value="1"/>
</dbReference>
<evidence type="ECO:0000256" key="2">
    <source>
        <dbReference type="ARBA" id="ARBA00023002"/>
    </source>
</evidence>
<feature type="domain" description="Lactate/malate dehydrogenase C-terminal" evidence="3">
    <location>
        <begin position="275"/>
        <end position="436"/>
    </location>
</feature>
<protein>
    <submittedName>
        <fullName evidence="4">Malate dehydrogenase 1B, NAD (soluble)</fullName>
    </submittedName>
</protein>
<organism evidence="4 5">
    <name type="scientific">Cyprinodon variegatus</name>
    <name type="common">Sheepshead minnow</name>
    <dbReference type="NCBI Taxonomy" id="28743"/>
    <lineage>
        <taxon>Eukaryota</taxon>
        <taxon>Metazoa</taxon>
        <taxon>Chordata</taxon>
        <taxon>Craniata</taxon>
        <taxon>Vertebrata</taxon>
        <taxon>Euteleostomi</taxon>
        <taxon>Actinopterygii</taxon>
        <taxon>Neopterygii</taxon>
        <taxon>Teleostei</taxon>
        <taxon>Neoteleostei</taxon>
        <taxon>Acanthomorphata</taxon>
        <taxon>Ovalentaria</taxon>
        <taxon>Atherinomorphae</taxon>
        <taxon>Cyprinodontiformes</taxon>
        <taxon>Cyprinodontidae</taxon>
        <taxon>Cyprinodon</taxon>
    </lineage>
</organism>
<proteinExistence type="inferred from homology"/>
<accession>A0A3Q2D1Q4</accession>
<dbReference type="PANTHER" id="PTHR23382">
    <property type="entry name" value="MALATE DEHYDROGENASE"/>
    <property type="match status" value="1"/>
</dbReference>
<dbReference type="InterPro" id="IPR015955">
    <property type="entry name" value="Lactate_DH/Glyco_Ohase_4_C"/>
</dbReference>
<dbReference type="Pfam" id="PF02866">
    <property type="entry name" value="Ldh_1_C"/>
    <property type="match status" value="1"/>
</dbReference>
<sequence length="443" mass="50232">MAKFVLAGKADCPYYAKAELLADILQRSLPNFRVHKISVLPAEWKVVNYFGKFHVSVLRKRIRSLLSTAFSFSCLFYKDYYGITPDMSTDVMQRIAAENLQTQLSLIAEEQLRLSLIKPLYVWITGALRLTCQILIPSLLSAEMFPNEAVSLHLLDLEGDREELQRLKIDVEDLALDALHQVTVHTDLDQAFHDANLILLLDDLNHDAEIDRVTNLCELYREYGRLIDRRANKHVKVMVAGDTFLNLRCSLLLENAPSINSHQFVATATQLEHEARAEVAKKMGVRPQDVRDVIVWGNISGGFIIDLQRAKVFNYRGAIRGPAFFSQSVLQVLHDRKWLETEFQQQVRRHHVVVSRSGRTAAISAANGILRVLKAWNGANAEDQIFSITLSTILSVPATCMDGKWSALLDVTVDEKLREELKLCVDELQQVSKRIKNKPSVFL</sequence>
<dbReference type="GO" id="GO:0016616">
    <property type="term" value="F:oxidoreductase activity, acting on the CH-OH group of donors, NAD or NADP as acceptor"/>
    <property type="evidence" value="ECO:0007669"/>
    <property type="project" value="InterPro"/>
</dbReference>
<dbReference type="STRING" id="28743.ENSCVAP00000012391"/>
<evidence type="ECO:0000256" key="1">
    <source>
        <dbReference type="ARBA" id="ARBA00009613"/>
    </source>
</evidence>
<evidence type="ECO:0000259" key="3">
    <source>
        <dbReference type="Pfam" id="PF02866"/>
    </source>
</evidence>
<reference evidence="4" key="2">
    <citation type="submission" date="2025-09" db="UniProtKB">
        <authorList>
            <consortium name="Ensembl"/>
        </authorList>
    </citation>
    <scope>IDENTIFICATION</scope>
</reference>
<keyword evidence="5" id="KW-1185">Reference proteome</keyword>
<dbReference type="FunFam" id="3.40.50.720:FF:000144">
    <property type="entry name" value="Malate dehydrogenase [NADP]"/>
    <property type="match status" value="1"/>
</dbReference>
<dbReference type="InterPro" id="IPR010945">
    <property type="entry name" value="Malate_DH_type2"/>
</dbReference>
<dbReference type="SUPFAM" id="SSF51735">
    <property type="entry name" value="NAD(P)-binding Rossmann-fold domains"/>
    <property type="match status" value="1"/>
</dbReference>
<keyword evidence="2" id="KW-0560">Oxidoreductase</keyword>
<dbReference type="InterPro" id="IPR036291">
    <property type="entry name" value="NAD(P)-bd_dom_sf"/>
</dbReference>
<dbReference type="OMA" id="QELCMKE"/>
<dbReference type="GeneTree" id="ENSGT00530000063410"/>
<comment type="similarity">
    <text evidence="1">Belongs to the LDH/MDH superfamily. MDH type 2 family.</text>
</comment>
<reference evidence="4" key="1">
    <citation type="submission" date="2025-08" db="UniProtKB">
        <authorList>
            <consortium name="Ensembl"/>
        </authorList>
    </citation>
    <scope>IDENTIFICATION</scope>
</reference>
<dbReference type="InterPro" id="IPR022383">
    <property type="entry name" value="Lactate/malate_DH_C"/>
</dbReference>
<dbReference type="GO" id="GO:0006108">
    <property type="term" value="P:malate metabolic process"/>
    <property type="evidence" value="ECO:0007669"/>
    <property type="project" value="InterPro"/>
</dbReference>
<dbReference type="Gene3D" id="3.90.110.10">
    <property type="entry name" value="Lactate dehydrogenase/glycoside hydrolase, family 4, C-terminal"/>
    <property type="match status" value="1"/>
</dbReference>
<dbReference type="Ensembl" id="ENSCVAT00000019621.1">
    <property type="protein sequence ID" value="ENSCVAP00000012391.1"/>
    <property type="gene ID" value="ENSCVAG00000014875.1"/>
</dbReference>